<gene>
    <name evidence="1" type="ORF">MM415B02156_0002</name>
</gene>
<evidence type="ECO:0000313" key="1">
    <source>
        <dbReference type="EMBL" id="QJA85954.1"/>
    </source>
</evidence>
<dbReference type="AlphaFoldDB" id="A0A6M3KWV0"/>
<accession>A0A6M3KWV0</accession>
<dbReference type="EMBL" id="MT142606">
    <property type="protein sequence ID" value="QJA85954.1"/>
    <property type="molecule type" value="Genomic_DNA"/>
</dbReference>
<proteinExistence type="predicted"/>
<reference evidence="1" key="1">
    <citation type="submission" date="2020-03" db="EMBL/GenBank/DDBJ databases">
        <title>The deep terrestrial virosphere.</title>
        <authorList>
            <person name="Holmfeldt K."/>
            <person name="Nilsson E."/>
            <person name="Simone D."/>
            <person name="Lopez-Fernandez M."/>
            <person name="Wu X."/>
            <person name="de Brujin I."/>
            <person name="Lundin D."/>
            <person name="Andersson A."/>
            <person name="Bertilsson S."/>
            <person name="Dopson M."/>
        </authorList>
    </citation>
    <scope>NUCLEOTIDE SEQUENCE</scope>
    <source>
        <strain evidence="1">MM415B02156</strain>
    </source>
</reference>
<organism evidence="1">
    <name type="scientific">viral metagenome</name>
    <dbReference type="NCBI Taxonomy" id="1070528"/>
    <lineage>
        <taxon>unclassified sequences</taxon>
        <taxon>metagenomes</taxon>
        <taxon>organismal metagenomes</taxon>
    </lineage>
</organism>
<name>A0A6M3KWV0_9ZZZZ</name>
<sequence length="63" mass="7056">MPKKATMEIAYKHTTMLLYASYAHNDNQDAARCNYAHEGYDAGYAHIATMSKREAHNASYDAA</sequence>
<protein>
    <submittedName>
        <fullName evidence="1">Uncharacterized protein</fullName>
    </submittedName>
</protein>